<feature type="compositionally biased region" description="Basic and acidic residues" evidence="1">
    <location>
        <begin position="70"/>
        <end position="97"/>
    </location>
</feature>
<proteinExistence type="predicted"/>
<sequence length="408" mass="46983">MSRFSTGRIKTLVPQLERPIKKYLIAVEKNCLLQNEEELEEIQMVTQLIEKAQLVRQKGKPKVPKCKVMHSEQVRSREEAVRSDKSRYSSAQRKDVVKGSGETSKCRDVFQGRPNPSHPAFRSSEHQKRMDGKLKQKSSSLSPTSSGEIGVISKTELLQLQRIARLKPEEVEENNREFCIEAPSQNVMRNAELEKTERRVKSLHGTAGEAPTSQLSVVDPLSVLQVPKNFQQAVERNRRARQQLQKAVDTSENPQNEFLKKLLNALIEECRGAMKDKEDFSTSEDAFSDKRKLFTTNDQERKDNFYQQTPIWLWNPHLDFPGLWAMPDVLTYVSQRELQELSSLLWEIQWTRTMLELHKTLKDEAILILEKMDVNDPEFSSVFCHLYSLLGHCGEKFPALLSAQQQCT</sequence>
<protein>
    <submittedName>
        <fullName evidence="3 4">Uncharacterized protein LOC106471831 isoform X1</fullName>
    </submittedName>
</protein>
<dbReference type="GeneID" id="106471831"/>
<evidence type="ECO:0000313" key="3">
    <source>
        <dbReference type="RefSeq" id="XP_022256142.1"/>
    </source>
</evidence>
<evidence type="ECO:0000313" key="4">
    <source>
        <dbReference type="RefSeq" id="XP_022256143.1"/>
    </source>
</evidence>
<dbReference type="RefSeq" id="XP_022256142.1">
    <property type="nucleotide sequence ID" value="XM_022400434.1"/>
</dbReference>
<gene>
    <name evidence="3 4" type="primary">LOC106471831</name>
</gene>
<accession>A0ABM1TJT6</accession>
<keyword evidence="2" id="KW-1185">Reference proteome</keyword>
<dbReference type="RefSeq" id="XP_022256143.1">
    <property type="nucleotide sequence ID" value="XM_022400435.1"/>
</dbReference>
<name>A0ABM1TJT6_LIMPO</name>
<feature type="compositionally biased region" description="Basic and acidic residues" evidence="1">
    <location>
        <begin position="123"/>
        <end position="134"/>
    </location>
</feature>
<evidence type="ECO:0000256" key="1">
    <source>
        <dbReference type="SAM" id="MobiDB-lite"/>
    </source>
</evidence>
<dbReference type="Proteomes" id="UP000694941">
    <property type="component" value="Unplaced"/>
</dbReference>
<evidence type="ECO:0000313" key="2">
    <source>
        <dbReference type="Proteomes" id="UP000694941"/>
    </source>
</evidence>
<reference evidence="3 4" key="1">
    <citation type="submission" date="2025-05" db="UniProtKB">
        <authorList>
            <consortium name="RefSeq"/>
        </authorList>
    </citation>
    <scope>IDENTIFICATION</scope>
    <source>
        <tissue evidence="3 4">Muscle</tissue>
    </source>
</reference>
<feature type="region of interest" description="Disordered" evidence="1">
    <location>
        <begin position="70"/>
        <end position="147"/>
    </location>
</feature>
<organism evidence="2 3">
    <name type="scientific">Limulus polyphemus</name>
    <name type="common">Atlantic horseshoe crab</name>
    <dbReference type="NCBI Taxonomy" id="6850"/>
    <lineage>
        <taxon>Eukaryota</taxon>
        <taxon>Metazoa</taxon>
        <taxon>Ecdysozoa</taxon>
        <taxon>Arthropoda</taxon>
        <taxon>Chelicerata</taxon>
        <taxon>Merostomata</taxon>
        <taxon>Xiphosura</taxon>
        <taxon>Limulidae</taxon>
        <taxon>Limulus</taxon>
    </lineage>
</organism>